<evidence type="ECO:0000313" key="3">
    <source>
        <dbReference type="EMBL" id="MBR7828101.1"/>
    </source>
</evidence>
<dbReference type="InterPro" id="IPR043472">
    <property type="entry name" value="Macro_dom-like"/>
</dbReference>
<evidence type="ECO:0000259" key="2">
    <source>
        <dbReference type="Pfam" id="PF20016"/>
    </source>
</evidence>
<protein>
    <recommendedName>
        <fullName evidence="2">Thoeris protein ThsA Macro domain-containing protein</fullName>
    </recommendedName>
</protein>
<keyword evidence="4" id="KW-1185">Reference proteome</keyword>
<feature type="transmembrane region" description="Helical" evidence="1">
    <location>
        <begin position="20"/>
        <end position="39"/>
    </location>
</feature>
<dbReference type="SUPFAM" id="SSF52949">
    <property type="entry name" value="Macro domain-like"/>
    <property type="match status" value="1"/>
</dbReference>
<evidence type="ECO:0000313" key="4">
    <source>
        <dbReference type="Proteomes" id="UP000676325"/>
    </source>
</evidence>
<dbReference type="AlphaFoldDB" id="A0A941IM00"/>
<comment type="caution">
    <text evidence="3">The sequence shown here is derived from an EMBL/GenBank/DDBJ whole genome shotgun (WGS) entry which is preliminary data.</text>
</comment>
<dbReference type="InterPro" id="IPR045535">
    <property type="entry name" value="ThsA_Macro"/>
</dbReference>
<gene>
    <name evidence="3" type="ORF">KDK95_17420</name>
</gene>
<dbReference type="Proteomes" id="UP000676325">
    <property type="component" value="Unassembled WGS sequence"/>
</dbReference>
<feature type="transmembrane region" description="Helical" evidence="1">
    <location>
        <begin position="51"/>
        <end position="67"/>
    </location>
</feature>
<accession>A0A941IM00</accession>
<keyword evidence="1" id="KW-0812">Transmembrane</keyword>
<reference evidence="3" key="1">
    <citation type="submission" date="2021-04" db="EMBL/GenBank/DDBJ databases">
        <title>Genome based classification of Actinospica acidithermotolerans sp. nov., an actinobacterium isolated from an Indonesian hot spring.</title>
        <authorList>
            <person name="Kusuma A.B."/>
            <person name="Putra K.E."/>
            <person name="Nafisah S."/>
            <person name="Loh J."/>
            <person name="Nouioui I."/>
            <person name="Goodfellow M."/>
        </authorList>
    </citation>
    <scope>NUCLEOTIDE SEQUENCE</scope>
    <source>
        <strain evidence="3">MGRD01-02</strain>
    </source>
</reference>
<keyword evidence="1" id="KW-1133">Transmembrane helix</keyword>
<feature type="domain" description="Thoeris protein ThsA Macro" evidence="2">
    <location>
        <begin position="86"/>
        <end position="271"/>
    </location>
</feature>
<sequence length="296" mass="31905">MSPLLSVLRQPGQGRRALRLFCGTLLGAFGAVSAAVQFVGPAVPAAFADPGRWTLAAIGPCLAYAAIRARPRTHVRREFRYPGMTVVVEPGDLFDRPEHLAVGFSDTFSTDVWPHGPISPASVQGQLLARVYGGDAAKLSAAVTSALRGSRPAGSARRNRRRAGGTVRYPIGTVAVLDDGPRRVFAVAYSAVGGDGVARSSVEDLWLGLNRLWDAVDRRGHQDALAIPLLGAGLARLDYLEAQDILRLILLSFVVRSRERRVCRELRVLIRPEDLNRIDLPSIADFLQSLGAAADR</sequence>
<organism evidence="3 4">
    <name type="scientific">Actinospica acidithermotolerans</name>
    <dbReference type="NCBI Taxonomy" id="2828514"/>
    <lineage>
        <taxon>Bacteria</taxon>
        <taxon>Bacillati</taxon>
        <taxon>Actinomycetota</taxon>
        <taxon>Actinomycetes</taxon>
        <taxon>Catenulisporales</taxon>
        <taxon>Actinospicaceae</taxon>
        <taxon>Actinospica</taxon>
    </lineage>
</organism>
<keyword evidence="1" id="KW-0472">Membrane</keyword>
<name>A0A941IM00_9ACTN</name>
<dbReference type="EMBL" id="JAGSOH010000048">
    <property type="protein sequence ID" value="MBR7828101.1"/>
    <property type="molecule type" value="Genomic_DNA"/>
</dbReference>
<proteinExistence type="predicted"/>
<dbReference type="Pfam" id="PF20016">
    <property type="entry name" value="ThsA_Macro"/>
    <property type="match status" value="1"/>
</dbReference>
<dbReference type="RefSeq" id="WP_212519240.1">
    <property type="nucleotide sequence ID" value="NZ_JAGSOH010000048.1"/>
</dbReference>
<evidence type="ECO:0000256" key="1">
    <source>
        <dbReference type="SAM" id="Phobius"/>
    </source>
</evidence>